<dbReference type="Proteomes" id="UP000199628">
    <property type="component" value="Unassembled WGS sequence"/>
</dbReference>
<keyword evidence="2 5" id="KW-0812">Transmembrane</keyword>
<evidence type="ECO:0000313" key="7">
    <source>
        <dbReference type="EMBL" id="SDC78242.1"/>
    </source>
</evidence>
<dbReference type="InterPro" id="IPR006694">
    <property type="entry name" value="Fatty_acid_hydroxylase"/>
</dbReference>
<dbReference type="InterPro" id="IPR050307">
    <property type="entry name" value="Sterol_Desaturase_Related"/>
</dbReference>
<dbReference type="GO" id="GO:0016020">
    <property type="term" value="C:membrane"/>
    <property type="evidence" value="ECO:0007669"/>
    <property type="project" value="UniProtKB-SubCell"/>
</dbReference>
<dbReference type="AlphaFoldDB" id="A0A1G6PDB9"/>
<evidence type="ECO:0000256" key="1">
    <source>
        <dbReference type="ARBA" id="ARBA00004370"/>
    </source>
</evidence>
<protein>
    <submittedName>
        <fullName evidence="7">Sterol desaturase/sphingolipid hydroxylase, fatty acid hydroxylase superfamily</fullName>
    </submittedName>
</protein>
<evidence type="ECO:0000259" key="6">
    <source>
        <dbReference type="Pfam" id="PF04116"/>
    </source>
</evidence>
<proteinExistence type="predicted"/>
<name>A0A1G6PDB9_9RHOB</name>
<evidence type="ECO:0000256" key="2">
    <source>
        <dbReference type="ARBA" id="ARBA00022692"/>
    </source>
</evidence>
<dbReference type="GO" id="GO:0016491">
    <property type="term" value="F:oxidoreductase activity"/>
    <property type="evidence" value="ECO:0007669"/>
    <property type="project" value="InterPro"/>
</dbReference>
<accession>A0A1G6PDB9</accession>
<comment type="subcellular location">
    <subcellularLocation>
        <location evidence="1">Membrane</location>
    </subcellularLocation>
</comment>
<feature type="transmembrane region" description="Helical" evidence="5">
    <location>
        <begin position="12"/>
        <end position="32"/>
    </location>
</feature>
<feature type="transmembrane region" description="Helical" evidence="5">
    <location>
        <begin position="90"/>
        <end position="109"/>
    </location>
</feature>
<evidence type="ECO:0000313" key="8">
    <source>
        <dbReference type="Proteomes" id="UP000199628"/>
    </source>
</evidence>
<dbReference type="STRING" id="639004.SAMN04488239_103378"/>
<keyword evidence="4 5" id="KW-0472">Membrane</keyword>
<reference evidence="8" key="1">
    <citation type="submission" date="2016-10" db="EMBL/GenBank/DDBJ databases">
        <authorList>
            <person name="Varghese N."/>
            <person name="Submissions S."/>
        </authorList>
    </citation>
    <scope>NUCLEOTIDE SEQUENCE [LARGE SCALE GENOMIC DNA]</scope>
    <source>
        <strain evidence="8">CGMCC 1.9108</strain>
    </source>
</reference>
<feature type="transmembrane region" description="Helical" evidence="5">
    <location>
        <begin position="53"/>
        <end position="75"/>
    </location>
</feature>
<evidence type="ECO:0000256" key="5">
    <source>
        <dbReference type="SAM" id="Phobius"/>
    </source>
</evidence>
<evidence type="ECO:0000256" key="3">
    <source>
        <dbReference type="ARBA" id="ARBA00022989"/>
    </source>
</evidence>
<dbReference type="PANTHER" id="PTHR11863">
    <property type="entry name" value="STEROL DESATURASE"/>
    <property type="match status" value="1"/>
</dbReference>
<dbReference type="Pfam" id="PF04116">
    <property type="entry name" value="FA_hydroxylase"/>
    <property type="match status" value="1"/>
</dbReference>
<dbReference type="EMBL" id="FMZV01000003">
    <property type="protein sequence ID" value="SDC78242.1"/>
    <property type="molecule type" value="Genomic_DNA"/>
</dbReference>
<feature type="domain" description="Fatty acid hydroxylase" evidence="6">
    <location>
        <begin position="97"/>
        <end position="233"/>
    </location>
</feature>
<organism evidence="7 8">
    <name type="scientific">Ruegeria marina</name>
    <dbReference type="NCBI Taxonomy" id="639004"/>
    <lineage>
        <taxon>Bacteria</taxon>
        <taxon>Pseudomonadati</taxon>
        <taxon>Pseudomonadota</taxon>
        <taxon>Alphaproteobacteria</taxon>
        <taxon>Rhodobacterales</taxon>
        <taxon>Roseobacteraceae</taxon>
        <taxon>Ruegeria</taxon>
    </lineage>
</organism>
<evidence type="ECO:0000256" key="4">
    <source>
        <dbReference type="ARBA" id="ARBA00023136"/>
    </source>
</evidence>
<dbReference type="GO" id="GO:0005506">
    <property type="term" value="F:iron ion binding"/>
    <property type="evidence" value="ECO:0007669"/>
    <property type="project" value="InterPro"/>
</dbReference>
<dbReference type="GO" id="GO:0008610">
    <property type="term" value="P:lipid biosynthetic process"/>
    <property type="evidence" value="ECO:0007669"/>
    <property type="project" value="InterPro"/>
</dbReference>
<gene>
    <name evidence="7" type="ORF">SAMN04488239_103378</name>
</gene>
<sequence>MHKCEWMENESLIRLAVFIGLFAMFAVCERLAPRRGTHPRRPRRWLTNLSISVLNTVTLRMMAFGLPLLAVGAALDASAQGWGLFNHLGWPAWAETVLAVLILDFAIWAQHLVTHKIPLLWRLHRVHHADTDIDVTTAIRFHPVEIALSMLLKIGLVYLLGASALAVVLFEILLNGTALFTHSNLRLPLALDSLLRKVLVTPDMHRVHHSVLREEHDSNYGFALSIWDRLMGTYVAQPSKGHEGMTIGLGWQDDNPSQLGWSLLLPFRRR</sequence>
<keyword evidence="3 5" id="KW-1133">Transmembrane helix</keyword>
<keyword evidence="8" id="KW-1185">Reference proteome</keyword>
<feature type="transmembrane region" description="Helical" evidence="5">
    <location>
        <begin position="150"/>
        <end position="174"/>
    </location>
</feature>